<dbReference type="OrthoDB" id="3519604at2759"/>
<gene>
    <name evidence="2" type="ORF">sscle_10g080280</name>
</gene>
<evidence type="ECO:0000313" key="2">
    <source>
        <dbReference type="EMBL" id="APA13258.1"/>
    </source>
</evidence>
<proteinExistence type="predicted"/>
<evidence type="ECO:0000256" key="1">
    <source>
        <dbReference type="SAM" id="MobiDB-lite"/>
    </source>
</evidence>
<feature type="compositionally biased region" description="Basic and acidic residues" evidence="1">
    <location>
        <begin position="518"/>
        <end position="528"/>
    </location>
</feature>
<reference evidence="3" key="1">
    <citation type="journal article" date="2017" name="Genome Biol. Evol.">
        <title>The complete genome sequence of the phytopathogenic fungus Sclerotinia sclerotiorum reveals insights into the genome architecture of broad host range pathogens.</title>
        <authorList>
            <person name="Derbyshire M."/>
            <person name="Denton-Giles M."/>
            <person name="Hegedus D."/>
            <person name="Seifbarghy S."/>
            <person name="Rollins J."/>
            <person name="van Kan J."/>
            <person name="Seidl M.F."/>
            <person name="Faino L."/>
            <person name="Mbengue M."/>
            <person name="Navaud O."/>
            <person name="Raffaele S."/>
            <person name="Hammond-Kosack K."/>
            <person name="Heard S."/>
            <person name="Oliver R."/>
        </authorList>
    </citation>
    <scope>NUCLEOTIDE SEQUENCE [LARGE SCALE GENOMIC DNA]</scope>
    <source>
        <strain evidence="3">ATCC 18683 / 1980 / Ss-1</strain>
    </source>
</reference>
<feature type="region of interest" description="Disordered" evidence="1">
    <location>
        <begin position="80"/>
        <end position="108"/>
    </location>
</feature>
<organism evidence="2 3">
    <name type="scientific">Sclerotinia sclerotiorum (strain ATCC 18683 / 1980 / Ss-1)</name>
    <name type="common">White mold</name>
    <name type="synonym">Whetzelinia sclerotiorum</name>
    <dbReference type="NCBI Taxonomy" id="665079"/>
    <lineage>
        <taxon>Eukaryota</taxon>
        <taxon>Fungi</taxon>
        <taxon>Dikarya</taxon>
        <taxon>Ascomycota</taxon>
        <taxon>Pezizomycotina</taxon>
        <taxon>Leotiomycetes</taxon>
        <taxon>Helotiales</taxon>
        <taxon>Sclerotiniaceae</taxon>
        <taxon>Sclerotinia</taxon>
    </lineage>
</organism>
<sequence length="831" mass="96081">MDNPNESTLGGTSDQPSIGAAPLNVETLYKIDAAMAIAQAELGNTIISCRKVLDERETADMTDIQREAFNETVKLIDSAPEGISPGRLSQLDSELPSQDNRSLSEKSTQDILHKSQRYLNLKQELSGLRTWWATAIVKYKKELNKCSQASKEIDQRLKEIGVLEKAAGRIRTDAERAAEAEARVLIRRVKRMERDLFNVLENFTATRKYMSSVQTQFKAIRDTMREIEGRVKDPSPYDPSKRPIDFNYEYHLPEKRAVDTQWWISKGFFWWANLAYSHLVHTSTNLEEAIYKCNSRQANHMNKIKKLVEQRLKISEEREEEVEFVKGFDLHKQVFDDVRLRNKYFHAKRKIATADDQLAEIRGRLSAYDLGLAKCNFDEFIQKLMLSTHNAARNILGHALADLQLQTGIYNELSQEYVHAVVCLTRKNMRAAVDIMTDIDSDAFTTEDLNYLEDVSHKQGDDKKDRENREDIRKLHGAGIAFVTIRQRNDALENALDASLSENQKIFALAKITDSLRKERRAAPDKNRPRQNKGSIKKRKTTKSILHAEAGIRRKNLSTKRTSPTSLLDRRKKSLLVEISQMLADFFRSPDISHQFRSDGWVFDLCDLFRLAELALKDPPTEDEFVYFLEYCNDIEELFEANFRTQRIRKRKIGWELLDEAPRAGPERTESVWNFPNGFHDATDFLVANGSDIYLDTTRDVSIDALRAKYNHLAAYQVNKERFQSYVDIWHDGGMFIVILREEPNGLLLRFIDNGWDHLKDFPNIMLPYPPITFTPTFWTEIWNLIMEPQVASIWKTKVRSGQIRTASEFYIEVREAIEKVGKARRYMGID</sequence>
<dbReference type="VEuPathDB" id="FungiDB:sscle_10g080280"/>
<feature type="region of interest" description="Disordered" evidence="1">
    <location>
        <begin position="518"/>
        <end position="541"/>
    </location>
</feature>
<dbReference type="EMBL" id="CP017823">
    <property type="protein sequence ID" value="APA13258.1"/>
    <property type="molecule type" value="Genomic_DNA"/>
</dbReference>
<dbReference type="AlphaFoldDB" id="A0A1D9QEE5"/>
<evidence type="ECO:0000313" key="3">
    <source>
        <dbReference type="Proteomes" id="UP000177798"/>
    </source>
</evidence>
<name>A0A1D9QEE5_SCLS1</name>
<dbReference type="Proteomes" id="UP000177798">
    <property type="component" value="Chromosome 10"/>
</dbReference>
<feature type="compositionally biased region" description="Basic residues" evidence="1">
    <location>
        <begin position="529"/>
        <end position="541"/>
    </location>
</feature>
<feature type="compositionally biased region" description="Polar residues" evidence="1">
    <location>
        <begin position="90"/>
        <end position="101"/>
    </location>
</feature>
<accession>A0A1D9QEE5</accession>
<protein>
    <submittedName>
        <fullName evidence="2">Uncharacterized protein</fullName>
    </submittedName>
</protein>